<dbReference type="EMBL" id="JAHRIO010020604">
    <property type="protein sequence ID" value="MEQ2164803.1"/>
    <property type="molecule type" value="Genomic_DNA"/>
</dbReference>
<evidence type="ECO:0000256" key="1">
    <source>
        <dbReference type="SAM" id="Phobius"/>
    </source>
</evidence>
<keyword evidence="1" id="KW-1133">Transmembrane helix</keyword>
<feature type="transmembrane region" description="Helical" evidence="1">
    <location>
        <begin position="69"/>
        <end position="91"/>
    </location>
</feature>
<organism evidence="2 3">
    <name type="scientific">Goodea atripinnis</name>
    <dbReference type="NCBI Taxonomy" id="208336"/>
    <lineage>
        <taxon>Eukaryota</taxon>
        <taxon>Metazoa</taxon>
        <taxon>Chordata</taxon>
        <taxon>Craniata</taxon>
        <taxon>Vertebrata</taxon>
        <taxon>Euteleostomi</taxon>
        <taxon>Actinopterygii</taxon>
        <taxon>Neopterygii</taxon>
        <taxon>Teleostei</taxon>
        <taxon>Neoteleostei</taxon>
        <taxon>Acanthomorphata</taxon>
        <taxon>Ovalentaria</taxon>
        <taxon>Atherinomorphae</taxon>
        <taxon>Cyprinodontiformes</taxon>
        <taxon>Goodeidae</taxon>
        <taxon>Goodea</taxon>
    </lineage>
</organism>
<proteinExistence type="predicted"/>
<evidence type="ECO:0000313" key="3">
    <source>
        <dbReference type="Proteomes" id="UP001476798"/>
    </source>
</evidence>
<evidence type="ECO:0000313" key="2">
    <source>
        <dbReference type="EMBL" id="MEQ2164803.1"/>
    </source>
</evidence>
<comment type="caution">
    <text evidence="2">The sequence shown here is derived from an EMBL/GenBank/DDBJ whole genome shotgun (WGS) entry which is preliminary data.</text>
</comment>
<protein>
    <submittedName>
        <fullName evidence="2">Uncharacterized protein</fullName>
    </submittedName>
</protein>
<keyword evidence="1" id="KW-0472">Membrane</keyword>
<accession>A0ABV0N2E0</accession>
<keyword evidence="3" id="KW-1185">Reference proteome</keyword>
<sequence>MDCRSVQAVPCLPPSDWSDNSYPATLQGQAGADNERMDLTIYKPKSEPVILNQQAKFLMKLLVPTTWPIPPSIIIIVLMLSLVQNASALGFKANLESGTNLCNK</sequence>
<reference evidence="2 3" key="1">
    <citation type="submission" date="2021-06" db="EMBL/GenBank/DDBJ databases">
        <authorList>
            <person name="Palmer J.M."/>
        </authorList>
    </citation>
    <scope>NUCLEOTIDE SEQUENCE [LARGE SCALE GENOMIC DNA]</scope>
    <source>
        <strain evidence="2 3">GA_2019</strain>
        <tissue evidence="2">Muscle</tissue>
    </source>
</reference>
<gene>
    <name evidence="2" type="ORF">GOODEAATRI_010449</name>
</gene>
<name>A0ABV0N2E0_9TELE</name>
<dbReference type="Proteomes" id="UP001476798">
    <property type="component" value="Unassembled WGS sequence"/>
</dbReference>
<keyword evidence="1" id="KW-0812">Transmembrane</keyword>